<comment type="similarity">
    <text evidence="1">Belongs to the NAD(P)-dependent epimerase/dehydratase family. SDR39U1 subfamily.</text>
</comment>
<feature type="domain" description="NAD-dependent epimerase/dehydratase" evidence="2">
    <location>
        <begin position="3"/>
        <end position="224"/>
    </location>
</feature>
<dbReference type="SUPFAM" id="SSF51735">
    <property type="entry name" value="NAD(P)-binding Rossmann-fold domains"/>
    <property type="match status" value="1"/>
</dbReference>
<evidence type="ECO:0000313" key="5">
    <source>
        <dbReference type="Proteomes" id="UP001597214"/>
    </source>
</evidence>
<comment type="caution">
    <text evidence="4">The sequence shown here is derived from an EMBL/GenBank/DDBJ whole genome shotgun (WGS) entry which is preliminary data.</text>
</comment>
<name>A0ABW4LWW0_9BACI</name>
<dbReference type="NCBIfam" id="TIGR01777">
    <property type="entry name" value="yfcH"/>
    <property type="match status" value="1"/>
</dbReference>
<dbReference type="PANTHER" id="PTHR11092">
    <property type="entry name" value="SUGAR NUCLEOTIDE EPIMERASE RELATED"/>
    <property type="match status" value="1"/>
</dbReference>
<dbReference type="PANTHER" id="PTHR11092:SF0">
    <property type="entry name" value="EPIMERASE FAMILY PROTEIN SDR39U1"/>
    <property type="match status" value="1"/>
</dbReference>
<dbReference type="InterPro" id="IPR010099">
    <property type="entry name" value="SDR39U1"/>
</dbReference>
<evidence type="ECO:0000256" key="1">
    <source>
        <dbReference type="ARBA" id="ARBA00009353"/>
    </source>
</evidence>
<evidence type="ECO:0000259" key="3">
    <source>
        <dbReference type="Pfam" id="PF08338"/>
    </source>
</evidence>
<dbReference type="Pfam" id="PF08338">
    <property type="entry name" value="DUF1731"/>
    <property type="match status" value="1"/>
</dbReference>
<proteinExistence type="inferred from homology"/>
<dbReference type="InterPro" id="IPR001509">
    <property type="entry name" value="Epimerase_deHydtase"/>
</dbReference>
<keyword evidence="5" id="KW-1185">Reference proteome</keyword>
<reference evidence="5" key="1">
    <citation type="journal article" date="2019" name="Int. J. Syst. Evol. Microbiol.">
        <title>The Global Catalogue of Microorganisms (GCM) 10K type strain sequencing project: providing services to taxonomists for standard genome sequencing and annotation.</title>
        <authorList>
            <consortium name="The Broad Institute Genomics Platform"/>
            <consortium name="The Broad Institute Genome Sequencing Center for Infectious Disease"/>
            <person name="Wu L."/>
            <person name="Ma J."/>
        </authorList>
    </citation>
    <scope>NUCLEOTIDE SEQUENCE [LARGE SCALE GENOMIC DNA]</scope>
    <source>
        <strain evidence="5">CCUG 49339</strain>
    </source>
</reference>
<organism evidence="4 5">
    <name type="scientific">Bacillus salitolerans</name>
    <dbReference type="NCBI Taxonomy" id="1437434"/>
    <lineage>
        <taxon>Bacteria</taxon>
        <taxon>Bacillati</taxon>
        <taxon>Bacillota</taxon>
        <taxon>Bacilli</taxon>
        <taxon>Bacillales</taxon>
        <taxon>Bacillaceae</taxon>
        <taxon>Bacillus</taxon>
    </lineage>
</organism>
<dbReference type="InterPro" id="IPR013549">
    <property type="entry name" value="DUF1731"/>
</dbReference>
<protein>
    <submittedName>
        <fullName evidence="4">TIGR01777 family oxidoreductase</fullName>
    </submittedName>
</protein>
<feature type="domain" description="DUF1731" evidence="3">
    <location>
        <begin position="252"/>
        <end position="297"/>
    </location>
</feature>
<sequence length="301" mass="33678">MKIAIAGGTGFVGKALTKFFLEKGYELFILTRKLKESNIKNVRYVSWLTSGSQPEHELDGIDAFINLAGEPLNSGRWTETRKERIYNSRIHTTREVLRILSSLKNKPSVLINASAIGYYGTSLHETFTEDTQKHGHDFLAEVVWSWEEEAKAAEGFGIRVVYPRFGIILGKNEGALNKMILPYHFFIGGTVGSGEQWLSWVHIDDVVGMIDFSISNTQIEGAMNVTSPHPMKMQDFGKTLGNVIGRPHWLPAPSFALKLLLGEMSMLVLEGQRVLPEKAEKNGYEFSHSFLDEALSSILKS</sequence>
<dbReference type="RefSeq" id="WP_377930922.1">
    <property type="nucleotide sequence ID" value="NZ_JBHUEM010000055.1"/>
</dbReference>
<evidence type="ECO:0000259" key="2">
    <source>
        <dbReference type="Pfam" id="PF01370"/>
    </source>
</evidence>
<dbReference type="Proteomes" id="UP001597214">
    <property type="component" value="Unassembled WGS sequence"/>
</dbReference>
<evidence type="ECO:0000313" key="4">
    <source>
        <dbReference type="EMBL" id="MFD1739684.1"/>
    </source>
</evidence>
<dbReference type="EMBL" id="JBHUEM010000055">
    <property type="protein sequence ID" value="MFD1739684.1"/>
    <property type="molecule type" value="Genomic_DNA"/>
</dbReference>
<accession>A0ABW4LWW0</accession>
<dbReference type="Pfam" id="PF01370">
    <property type="entry name" value="Epimerase"/>
    <property type="match status" value="1"/>
</dbReference>
<dbReference type="InterPro" id="IPR036291">
    <property type="entry name" value="NAD(P)-bd_dom_sf"/>
</dbReference>
<dbReference type="CDD" id="cd05242">
    <property type="entry name" value="SDR_a8"/>
    <property type="match status" value="1"/>
</dbReference>
<gene>
    <name evidence="4" type="ORF">ACFSCX_24680</name>
</gene>
<dbReference type="Gene3D" id="3.40.50.720">
    <property type="entry name" value="NAD(P)-binding Rossmann-like Domain"/>
    <property type="match status" value="1"/>
</dbReference>